<keyword evidence="3" id="KW-0805">Transcription regulation</keyword>
<reference evidence="8 9" key="1">
    <citation type="submission" date="2015-10" db="EMBL/GenBank/DDBJ databases">
        <title>The cercosporin biosynthetic gene cluster was horizontally transferred to several fungal lineages and shown to be expanded in Cercospora beticola based on microsynteny with recipient genomes.</title>
        <authorList>
            <person name="De Jonge R."/>
            <person name="Ebert M.K."/>
            <person name="Suttle J.C."/>
            <person name="Jurick Ii W.M."/>
            <person name="Secor G.A."/>
            <person name="Thomma B.P."/>
            <person name="Van De Peer Y."/>
            <person name="Bolton M.D."/>
        </authorList>
    </citation>
    <scope>NUCLEOTIDE SEQUENCE [LARGE SCALE GENOMIC DNA]</scope>
    <source>
        <strain evidence="8 9">09-40</strain>
    </source>
</reference>
<keyword evidence="2" id="KW-0749">Sporulation</keyword>
<dbReference type="InterPro" id="IPR021740">
    <property type="entry name" value="Velvet"/>
</dbReference>
<evidence type="ECO:0000256" key="3">
    <source>
        <dbReference type="ARBA" id="ARBA00023015"/>
    </source>
</evidence>
<evidence type="ECO:0000256" key="6">
    <source>
        <dbReference type="SAM" id="MobiDB-lite"/>
    </source>
</evidence>
<evidence type="ECO:0000256" key="4">
    <source>
        <dbReference type="ARBA" id="ARBA00023163"/>
    </source>
</evidence>
<dbReference type="PANTHER" id="PTHR33572">
    <property type="entry name" value="SPORE DEVELOPMENT REGULATOR VOSA"/>
    <property type="match status" value="1"/>
</dbReference>
<dbReference type="InterPro" id="IPR037525">
    <property type="entry name" value="Velvet_dom"/>
</dbReference>
<evidence type="ECO:0000259" key="7">
    <source>
        <dbReference type="PROSITE" id="PS51821"/>
    </source>
</evidence>
<dbReference type="PROSITE" id="PS51821">
    <property type="entry name" value="VELVET"/>
    <property type="match status" value="1"/>
</dbReference>
<feature type="region of interest" description="Disordered" evidence="6">
    <location>
        <begin position="402"/>
        <end position="463"/>
    </location>
</feature>
<evidence type="ECO:0000313" key="8">
    <source>
        <dbReference type="EMBL" id="PIA94864.1"/>
    </source>
</evidence>
<dbReference type="EMBL" id="LKMD01000104">
    <property type="protein sequence ID" value="PIA94864.1"/>
    <property type="molecule type" value="Genomic_DNA"/>
</dbReference>
<feature type="region of interest" description="Disordered" evidence="6">
    <location>
        <begin position="1"/>
        <end position="230"/>
    </location>
</feature>
<sequence>MSRPVPIQPPYDDQTRMAQTQRIPTFPPSNYLGRPDQRASGPQLPPIHAMRAAPEDGGRPVQLPPMQIPLQGPVSPPRAPSRSIPVAQLLTSPPSPPRARQPPQAPYQRHFHPAPVTYGSSVGDYRAAPPPQLPPYATQHRLDQIPEPLRQQQYQQQHPIEQYQRAAQHPPPPPVQFERAASHQYSPTRSVFSSPKSYTHSQPSPRSSFPPSSQAGSTPKPKPQPPPLNYNLAIRQQPAAARACGFGERDRRVIDPPPILELKITDQNGLPELDPSGMLALHCTLLNADGAEDETELTPSMPDMPSTRRLMGTLVASPYQAKDENGLAGTFFVFPDLSCRSPGQYRLKFKLIRVDGTNMTCVTTHSSIVSDSFSVYTAKDFPGMRASSSLLKALRRQGLNVGVKKGSEARKGKTKAKKSAQEHSGGSSDGGSDDSDVEMESGSASGSPRVKSGGKKGKRRRRD</sequence>
<feature type="compositionally biased region" description="Low complexity" evidence="6">
    <location>
        <begin position="201"/>
        <end position="213"/>
    </location>
</feature>
<evidence type="ECO:0000256" key="5">
    <source>
        <dbReference type="ARBA" id="ARBA00023242"/>
    </source>
</evidence>
<dbReference type="OrthoDB" id="3056235at2759"/>
<accession>A0A2G5HQP8</accession>
<gene>
    <name evidence="8" type="ORF">CB0940_08408</name>
</gene>
<protein>
    <recommendedName>
        <fullName evidence="7">Velvet domain-containing protein</fullName>
    </recommendedName>
</protein>
<name>A0A2G5HQP8_CERBT</name>
<dbReference type="InterPro" id="IPR038491">
    <property type="entry name" value="Velvet_dom_sf"/>
</dbReference>
<feature type="compositionally biased region" description="Polar residues" evidence="6">
    <location>
        <begin position="183"/>
        <end position="200"/>
    </location>
</feature>
<dbReference type="Proteomes" id="UP000230605">
    <property type="component" value="Chromosome 6"/>
</dbReference>
<feature type="compositionally biased region" description="Low complexity" evidence="6">
    <location>
        <begin position="145"/>
        <end position="165"/>
    </location>
</feature>
<evidence type="ECO:0000256" key="1">
    <source>
        <dbReference type="ARBA" id="ARBA00004123"/>
    </source>
</evidence>
<comment type="subcellular location">
    <subcellularLocation>
        <location evidence="1">Nucleus</location>
    </subcellularLocation>
</comment>
<feature type="compositionally biased region" description="Basic residues" evidence="6">
    <location>
        <begin position="452"/>
        <end position="463"/>
    </location>
</feature>
<dbReference type="Gene3D" id="2.60.40.3960">
    <property type="entry name" value="Velvet domain"/>
    <property type="match status" value="1"/>
</dbReference>
<evidence type="ECO:0000256" key="2">
    <source>
        <dbReference type="ARBA" id="ARBA00022969"/>
    </source>
</evidence>
<feature type="compositionally biased region" description="Pro residues" evidence="6">
    <location>
        <begin position="93"/>
        <end position="105"/>
    </location>
</feature>
<organism evidence="8 9">
    <name type="scientific">Cercospora beticola</name>
    <name type="common">Sugarbeet leaf spot fungus</name>
    <dbReference type="NCBI Taxonomy" id="122368"/>
    <lineage>
        <taxon>Eukaryota</taxon>
        <taxon>Fungi</taxon>
        <taxon>Dikarya</taxon>
        <taxon>Ascomycota</taxon>
        <taxon>Pezizomycotina</taxon>
        <taxon>Dothideomycetes</taxon>
        <taxon>Dothideomycetidae</taxon>
        <taxon>Mycosphaerellales</taxon>
        <taxon>Mycosphaerellaceae</taxon>
        <taxon>Cercospora</taxon>
    </lineage>
</organism>
<keyword evidence="5" id="KW-0539">Nucleus</keyword>
<feature type="domain" description="Velvet" evidence="7">
    <location>
        <begin position="225"/>
        <end position="404"/>
    </location>
</feature>
<keyword evidence="4" id="KW-0804">Transcription</keyword>
<comment type="caution">
    <text evidence="8">The sequence shown here is derived from an EMBL/GenBank/DDBJ whole genome shotgun (WGS) entry which is preliminary data.</text>
</comment>
<dbReference type="AlphaFoldDB" id="A0A2G5HQP8"/>
<dbReference type="GO" id="GO:0030435">
    <property type="term" value="P:sporulation resulting in formation of a cellular spore"/>
    <property type="evidence" value="ECO:0007669"/>
    <property type="project" value="UniProtKB-KW"/>
</dbReference>
<evidence type="ECO:0000313" key="9">
    <source>
        <dbReference type="Proteomes" id="UP000230605"/>
    </source>
</evidence>
<dbReference type="GO" id="GO:0005634">
    <property type="term" value="C:nucleus"/>
    <property type="evidence" value="ECO:0007669"/>
    <property type="project" value="UniProtKB-SubCell"/>
</dbReference>
<dbReference type="Pfam" id="PF11754">
    <property type="entry name" value="Velvet"/>
    <property type="match status" value="2"/>
</dbReference>
<proteinExistence type="predicted"/>
<dbReference type="PANTHER" id="PTHR33572:SF17">
    <property type="entry name" value="SEXUAL DEVELOPMENT REGULATOR VELC"/>
    <property type="match status" value="1"/>
</dbReference>